<evidence type="ECO:0000256" key="4">
    <source>
        <dbReference type="ARBA" id="ARBA00022679"/>
    </source>
</evidence>
<dbReference type="GO" id="GO:0005886">
    <property type="term" value="C:plasma membrane"/>
    <property type="evidence" value="ECO:0007669"/>
    <property type="project" value="TreeGrafter"/>
</dbReference>
<dbReference type="CDD" id="cd00082">
    <property type="entry name" value="HisKA"/>
    <property type="match status" value="1"/>
</dbReference>
<dbReference type="FunFam" id="3.30.565.10:FF:000006">
    <property type="entry name" value="Sensor histidine kinase WalK"/>
    <property type="match status" value="1"/>
</dbReference>
<keyword evidence="5 9" id="KW-0418">Kinase</keyword>
<gene>
    <name evidence="9" type="ORF">BJP34_01715</name>
</gene>
<proteinExistence type="predicted"/>
<dbReference type="SMART" id="SM00388">
    <property type="entry name" value="HisKA"/>
    <property type="match status" value="1"/>
</dbReference>
<dbReference type="KEGG" id="mpro:BJP34_01715"/>
<dbReference type="STRING" id="1458985.BJP34_01715"/>
<evidence type="ECO:0000256" key="5">
    <source>
        <dbReference type="ARBA" id="ARBA00022777"/>
    </source>
</evidence>
<dbReference type="Gene3D" id="1.10.287.130">
    <property type="match status" value="1"/>
</dbReference>
<protein>
    <recommendedName>
        <fullName evidence="2">histidine kinase</fullName>
        <ecNumber evidence="2">2.7.13.3</ecNumber>
    </recommendedName>
</protein>
<evidence type="ECO:0000256" key="2">
    <source>
        <dbReference type="ARBA" id="ARBA00012438"/>
    </source>
</evidence>
<accession>A0A1D8TL00</accession>
<evidence type="ECO:0000259" key="8">
    <source>
        <dbReference type="PROSITE" id="PS50109"/>
    </source>
</evidence>
<dbReference type="InterPro" id="IPR036097">
    <property type="entry name" value="HisK_dim/P_sf"/>
</dbReference>
<dbReference type="Pfam" id="PF02518">
    <property type="entry name" value="HATPase_c"/>
    <property type="match status" value="1"/>
</dbReference>
<name>A0A1D8TL00_9CYAN</name>
<keyword evidence="7" id="KW-0812">Transmembrane</keyword>
<keyword evidence="3" id="KW-0597">Phosphoprotein</keyword>
<dbReference type="GO" id="GO:0000155">
    <property type="term" value="F:phosphorelay sensor kinase activity"/>
    <property type="evidence" value="ECO:0007669"/>
    <property type="project" value="InterPro"/>
</dbReference>
<keyword evidence="6" id="KW-0902">Two-component regulatory system</keyword>
<keyword evidence="7" id="KW-1133">Transmembrane helix</keyword>
<dbReference type="Gene3D" id="3.30.565.10">
    <property type="entry name" value="Histidine kinase-like ATPase, C-terminal domain"/>
    <property type="match status" value="1"/>
</dbReference>
<dbReference type="InterPro" id="IPR036890">
    <property type="entry name" value="HATPase_C_sf"/>
</dbReference>
<keyword evidence="4" id="KW-0808">Transferase</keyword>
<dbReference type="EC" id="2.7.13.3" evidence="2"/>
<reference evidence="10" key="1">
    <citation type="submission" date="2016-10" db="EMBL/GenBank/DDBJ databases">
        <title>Comparative genomics uncovers the prolific and rare metabolic potential of the cyanobacterial genus Moorea.</title>
        <authorList>
            <person name="Leao T."/>
            <person name="Castelao G."/>
            <person name="Korobeynikov A."/>
            <person name="Monroe E.A."/>
            <person name="Podell S."/>
            <person name="Glukhov E."/>
            <person name="Allen E."/>
            <person name="Gerwick W.H."/>
            <person name="Gerwick L."/>
        </authorList>
    </citation>
    <scope>NUCLEOTIDE SEQUENCE [LARGE SCALE GENOMIC DNA]</scope>
    <source>
        <strain evidence="10">PAL-8-15-08-1</strain>
    </source>
</reference>
<dbReference type="InterPro" id="IPR003594">
    <property type="entry name" value="HATPase_dom"/>
</dbReference>
<dbReference type="InterPro" id="IPR004358">
    <property type="entry name" value="Sig_transdc_His_kin-like_C"/>
</dbReference>
<evidence type="ECO:0000256" key="3">
    <source>
        <dbReference type="ARBA" id="ARBA00022553"/>
    </source>
</evidence>
<dbReference type="RefSeq" id="WP_070390840.1">
    <property type="nucleotide sequence ID" value="NZ_CP017599.1"/>
</dbReference>
<dbReference type="OrthoDB" id="9813151at2"/>
<evidence type="ECO:0000256" key="7">
    <source>
        <dbReference type="SAM" id="Phobius"/>
    </source>
</evidence>
<dbReference type="PANTHER" id="PTHR45453:SF1">
    <property type="entry name" value="PHOSPHATE REGULON SENSOR PROTEIN PHOR"/>
    <property type="match status" value="1"/>
</dbReference>
<evidence type="ECO:0000313" key="10">
    <source>
        <dbReference type="Proteomes" id="UP000177870"/>
    </source>
</evidence>
<dbReference type="InterPro" id="IPR050351">
    <property type="entry name" value="BphY/WalK/GraS-like"/>
</dbReference>
<dbReference type="NCBIfam" id="NF041735">
    <property type="entry name" value="hist_kin_RppB"/>
    <property type="match status" value="1"/>
</dbReference>
<dbReference type="GO" id="GO:0016036">
    <property type="term" value="P:cellular response to phosphate starvation"/>
    <property type="evidence" value="ECO:0007669"/>
    <property type="project" value="TreeGrafter"/>
</dbReference>
<feature type="domain" description="Histidine kinase" evidence="8">
    <location>
        <begin position="227"/>
        <end position="446"/>
    </location>
</feature>
<dbReference type="Pfam" id="PF00512">
    <property type="entry name" value="HisKA"/>
    <property type="match status" value="1"/>
</dbReference>
<evidence type="ECO:0000256" key="6">
    <source>
        <dbReference type="ARBA" id="ARBA00023012"/>
    </source>
</evidence>
<keyword evidence="7" id="KW-0472">Membrane</keyword>
<dbReference type="EMBL" id="CP017599">
    <property type="protein sequence ID" value="AOW98330.1"/>
    <property type="molecule type" value="Genomic_DNA"/>
</dbReference>
<comment type="catalytic activity">
    <reaction evidence="1">
        <text>ATP + protein L-histidine = ADP + protein N-phospho-L-histidine.</text>
        <dbReference type="EC" id="2.7.13.3"/>
    </reaction>
</comment>
<dbReference type="PRINTS" id="PR00344">
    <property type="entry name" value="BCTRLSENSOR"/>
</dbReference>
<evidence type="ECO:0000313" key="9">
    <source>
        <dbReference type="EMBL" id="AOW98330.1"/>
    </source>
</evidence>
<sequence length="464" mass="50979">MNQNKLFNQTRGKLALSYAIVMGFILSLLGFGVYRAIVHTHLVTSDRELKSVAGTLHDSLEWKLKEPGQVEPIIGELLPNLCIVGVDCSQALVSSQRHILSAVSQGHYYIRLFDTSGRLIAVAGTYPEGLPQVFNQAPWQTISDGKGNSYHQISLSLHTQDQRDWGYLQVGHSLQYLNDYLNTIKLILALGLPMAMILVGSGSWCLAGLAMQPIYQSYRQIQQFTADAAHELRTPIAATLATVESGLLMPSLDQQEARNILEIVERQNQRLSQLVADLLLLSRLDRQPASVGHQTCCLNDLVSDLVEELAALAIAAEIKLTSSVRVPTILEVVGDSEQLYRLVSNLIINGIQYTPVGGKVTVILDKSDQHAVIQVEDTGIGIAQEDQGRIFDRFYRVNSDRSRHTGGSGLGLAIANAIAQAHHGSLQVYSERGVGSRFTLRLPKAVTSFDQEHFSAPIFFQSNS</sequence>
<dbReference type="InterPro" id="IPR005467">
    <property type="entry name" value="His_kinase_dom"/>
</dbReference>
<dbReference type="Proteomes" id="UP000177870">
    <property type="component" value="Chromosome"/>
</dbReference>
<dbReference type="PANTHER" id="PTHR45453">
    <property type="entry name" value="PHOSPHATE REGULON SENSOR PROTEIN PHOR"/>
    <property type="match status" value="1"/>
</dbReference>
<dbReference type="SMART" id="SM00387">
    <property type="entry name" value="HATPase_c"/>
    <property type="match status" value="1"/>
</dbReference>
<dbReference type="SUPFAM" id="SSF47384">
    <property type="entry name" value="Homodimeric domain of signal transducing histidine kinase"/>
    <property type="match status" value="1"/>
</dbReference>
<feature type="transmembrane region" description="Helical" evidence="7">
    <location>
        <begin position="15"/>
        <end position="37"/>
    </location>
</feature>
<dbReference type="PROSITE" id="PS50109">
    <property type="entry name" value="HIS_KIN"/>
    <property type="match status" value="1"/>
</dbReference>
<feature type="transmembrane region" description="Helical" evidence="7">
    <location>
        <begin position="186"/>
        <end position="211"/>
    </location>
</feature>
<dbReference type="InterPro" id="IPR049835">
    <property type="entry name" value="RppB"/>
</dbReference>
<dbReference type="InterPro" id="IPR003661">
    <property type="entry name" value="HisK_dim/P_dom"/>
</dbReference>
<organism evidence="9 10">
    <name type="scientific">Moorena producens PAL-8-15-08-1</name>
    <dbReference type="NCBI Taxonomy" id="1458985"/>
    <lineage>
        <taxon>Bacteria</taxon>
        <taxon>Bacillati</taxon>
        <taxon>Cyanobacteriota</taxon>
        <taxon>Cyanophyceae</taxon>
        <taxon>Coleofasciculales</taxon>
        <taxon>Coleofasciculaceae</taxon>
        <taxon>Moorena</taxon>
    </lineage>
</organism>
<dbReference type="AlphaFoldDB" id="A0A1D8TL00"/>
<evidence type="ECO:0000256" key="1">
    <source>
        <dbReference type="ARBA" id="ARBA00000085"/>
    </source>
</evidence>
<dbReference type="SUPFAM" id="SSF55874">
    <property type="entry name" value="ATPase domain of HSP90 chaperone/DNA topoisomerase II/histidine kinase"/>
    <property type="match status" value="1"/>
</dbReference>
<dbReference type="GO" id="GO:0004721">
    <property type="term" value="F:phosphoprotein phosphatase activity"/>
    <property type="evidence" value="ECO:0007669"/>
    <property type="project" value="TreeGrafter"/>
</dbReference>